<evidence type="ECO:0000313" key="3">
    <source>
        <dbReference type="Proteomes" id="UP001362999"/>
    </source>
</evidence>
<dbReference type="EMBL" id="JAWWNJ010000095">
    <property type="protein sequence ID" value="KAK6996887.1"/>
    <property type="molecule type" value="Genomic_DNA"/>
</dbReference>
<dbReference type="AlphaFoldDB" id="A0AAW0A0C1"/>
<dbReference type="GO" id="GO:0005525">
    <property type="term" value="F:GTP binding"/>
    <property type="evidence" value="ECO:0007669"/>
    <property type="project" value="UniProtKB-KW"/>
</dbReference>
<dbReference type="InterPro" id="IPR006073">
    <property type="entry name" value="GTP-bd"/>
</dbReference>
<gene>
    <name evidence="2" type="ORF">R3P38DRAFT_2564931</name>
</gene>
<evidence type="ECO:0000259" key="1">
    <source>
        <dbReference type="Pfam" id="PF01926"/>
    </source>
</evidence>
<name>A0AAW0A0C1_9AGAR</name>
<evidence type="ECO:0000313" key="2">
    <source>
        <dbReference type="EMBL" id="KAK6996887.1"/>
    </source>
</evidence>
<dbReference type="Gene3D" id="3.40.50.300">
    <property type="entry name" value="P-loop containing nucleotide triphosphate hydrolases"/>
    <property type="match status" value="1"/>
</dbReference>
<dbReference type="InterPro" id="IPR027417">
    <property type="entry name" value="P-loop_NTPase"/>
</dbReference>
<dbReference type="Pfam" id="PF01926">
    <property type="entry name" value="MMR_HSR1"/>
    <property type="match status" value="1"/>
</dbReference>
<protein>
    <recommendedName>
        <fullName evidence="1">G domain-containing protein</fullName>
    </recommendedName>
</protein>
<dbReference type="Proteomes" id="UP001362999">
    <property type="component" value="Unassembled WGS sequence"/>
</dbReference>
<keyword evidence="3" id="KW-1185">Reference proteome</keyword>
<sequence>MSTQTSTGSSQYDAATTETGRHAGQVVLLLVGHSGHGKSTMVNRLLGTDLLDVAEDGPGPTTKVIQRVEVEHTSTQSGVTVNIAFDDTPGDSDTGSADGVVNSDALDVYKSRHFPDTGGASENSIYLNVILLVVSWDSVVEDAHNAPDYFTSAAGKTMQALSSSGLVDHSRPNVVVVVTKSMSSWDDLVDDEEDSGLDPRASWMLEAKTRKDIIVGLQRQILPWISAAWDVVFVEHGRTRDAAYPRLPNGEWSHPNLFDAISKLIRRPGVHGREDFAGMHALDFLTGVAVEESLAQIETRVPITQDDLIVFRAQSRASVSAVLRPSRYQANLEEQQIAKRFLGVTYNPLSGTFG</sequence>
<proteinExistence type="predicted"/>
<accession>A0AAW0A0C1</accession>
<organism evidence="2 3">
    <name type="scientific">Favolaschia claudopus</name>
    <dbReference type="NCBI Taxonomy" id="2862362"/>
    <lineage>
        <taxon>Eukaryota</taxon>
        <taxon>Fungi</taxon>
        <taxon>Dikarya</taxon>
        <taxon>Basidiomycota</taxon>
        <taxon>Agaricomycotina</taxon>
        <taxon>Agaricomycetes</taxon>
        <taxon>Agaricomycetidae</taxon>
        <taxon>Agaricales</taxon>
        <taxon>Marasmiineae</taxon>
        <taxon>Mycenaceae</taxon>
        <taxon>Favolaschia</taxon>
    </lineage>
</organism>
<feature type="domain" description="G" evidence="1">
    <location>
        <begin position="29"/>
        <end position="135"/>
    </location>
</feature>
<comment type="caution">
    <text evidence="2">The sequence shown here is derived from an EMBL/GenBank/DDBJ whole genome shotgun (WGS) entry which is preliminary data.</text>
</comment>
<dbReference type="SUPFAM" id="SSF52540">
    <property type="entry name" value="P-loop containing nucleoside triphosphate hydrolases"/>
    <property type="match status" value="1"/>
</dbReference>
<reference evidence="2 3" key="1">
    <citation type="journal article" date="2024" name="J Genomics">
        <title>Draft genome sequencing and assembly of Favolaschia claudopus CIRM-BRFM 2984 isolated from oak limbs.</title>
        <authorList>
            <person name="Navarro D."/>
            <person name="Drula E."/>
            <person name="Chaduli D."/>
            <person name="Cazenave R."/>
            <person name="Ahrendt S."/>
            <person name="Wang J."/>
            <person name="Lipzen A."/>
            <person name="Daum C."/>
            <person name="Barry K."/>
            <person name="Grigoriev I.V."/>
            <person name="Favel A."/>
            <person name="Rosso M.N."/>
            <person name="Martin F."/>
        </authorList>
    </citation>
    <scope>NUCLEOTIDE SEQUENCE [LARGE SCALE GENOMIC DNA]</scope>
    <source>
        <strain evidence="2 3">CIRM-BRFM 2984</strain>
    </source>
</reference>